<feature type="compositionally biased region" description="Polar residues" evidence="1">
    <location>
        <begin position="87"/>
        <end position="96"/>
    </location>
</feature>
<name>A0AAD4MY20_9BILA</name>
<sequence length="360" mass="40305">MDKPLDLNKPRTLKLDSDCMDMRILCKSQSFETNVVIFSKEYADNSGSNSAEAKHRKNSCGELVKRHDDLDRSSGDKSSGEGGDTGPQPTHGQCTRTTREIGYTVTKSTAGTKKSHKPCTLTENTSSPSHIIVSSFASREFYPGNAFLFPTSARQVQVSRGSLNSLWGSLGRLSLESSYLQILLHTLLRMMRMRAAHFLDHLTLSNIAALSFSSMALQHLAPMAQFFCILNVRLFAHLCSAYKYDHYSSSISKTEIFVQFIEYLEATILIDVTLPNIEKVDKCSYALKHFYAEHIEIYHKIAFQFIASWGYPIDFIYVAVDLQADITETVVVLDEKYSCTFFEALLNAKSGTTPGCHPID</sequence>
<dbReference type="EMBL" id="JAKKPZ010000059">
    <property type="protein sequence ID" value="KAI1705203.1"/>
    <property type="molecule type" value="Genomic_DNA"/>
</dbReference>
<reference evidence="2" key="1">
    <citation type="submission" date="2022-01" db="EMBL/GenBank/DDBJ databases">
        <title>Genome Sequence Resource for Two Populations of Ditylenchus destructor, the Migratory Endoparasitic Phytonematode.</title>
        <authorList>
            <person name="Zhang H."/>
            <person name="Lin R."/>
            <person name="Xie B."/>
        </authorList>
    </citation>
    <scope>NUCLEOTIDE SEQUENCE</scope>
    <source>
        <strain evidence="2">BazhouSP</strain>
    </source>
</reference>
<organism evidence="2 3">
    <name type="scientific">Ditylenchus destructor</name>
    <dbReference type="NCBI Taxonomy" id="166010"/>
    <lineage>
        <taxon>Eukaryota</taxon>
        <taxon>Metazoa</taxon>
        <taxon>Ecdysozoa</taxon>
        <taxon>Nematoda</taxon>
        <taxon>Chromadorea</taxon>
        <taxon>Rhabditida</taxon>
        <taxon>Tylenchina</taxon>
        <taxon>Tylenchomorpha</taxon>
        <taxon>Sphaerularioidea</taxon>
        <taxon>Anguinidae</taxon>
        <taxon>Anguininae</taxon>
        <taxon>Ditylenchus</taxon>
    </lineage>
</organism>
<dbReference type="Proteomes" id="UP001201812">
    <property type="component" value="Unassembled WGS sequence"/>
</dbReference>
<dbReference type="AlphaFoldDB" id="A0AAD4MY20"/>
<gene>
    <name evidence="2" type="ORF">DdX_13809</name>
</gene>
<feature type="region of interest" description="Disordered" evidence="1">
    <location>
        <begin position="44"/>
        <end position="96"/>
    </location>
</feature>
<evidence type="ECO:0000256" key="1">
    <source>
        <dbReference type="SAM" id="MobiDB-lite"/>
    </source>
</evidence>
<comment type="caution">
    <text evidence="2">The sequence shown here is derived from an EMBL/GenBank/DDBJ whole genome shotgun (WGS) entry which is preliminary data.</text>
</comment>
<protein>
    <submittedName>
        <fullName evidence="2">Uncharacterized protein</fullName>
    </submittedName>
</protein>
<evidence type="ECO:0000313" key="3">
    <source>
        <dbReference type="Proteomes" id="UP001201812"/>
    </source>
</evidence>
<accession>A0AAD4MY20</accession>
<feature type="compositionally biased region" description="Basic and acidic residues" evidence="1">
    <location>
        <begin position="63"/>
        <end position="79"/>
    </location>
</feature>
<keyword evidence="3" id="KW-1185">Reference proteome</keyword>
<proteinExistence type="predicted"/>
<evidence type="ECO:0000313" key="2">
    <source>
        <dbReference type="EMBL" id="KAI1705203.1"/>
    </source>
</evidence>